<evidence type="ECO:0000259" key="1">
    <source>
        <dbReference type="Pfam" id="PF10005"/>
    </source>
</evidence>
<organism evidence="2 3">
    <name type="scientific">Roseiconus nitratireducens</name>
    <dbReference type="NCBI Taxonomy" id="2605748"/>
    <lineage>
        <taxon>Bacteria</taxon>
        <taxon>Pseudomonadati</taxon>
        <taxon>Planctomycetota</taxon>
        <taxon>Planctomycetia</taxon>
        <taxon>Pirellulales</taxon>
        <taxon>Pirellulaceae</taxon>
        <taxon>Roseiconus</taxon>
    </lineage>
</organism>
<dbReference type="Proteomes" id="UP000324479">
    <property type="component" value="Unassembled WGS sequence"/>
</dbReference>
<dbReference type="EMBL" id="VWOX01000021">
    <property type="protein sequence ID" value="KAA5539180.1"/>
    <property type="molecule type" value="Genomic_DNA"/>
</dbReference>
<reference evidence="2 3" key="1">
    <citation type="submission" date="2019-08" db="EMBL/GenBank/DDBJ databases">
        <authorList>
            <person name="Dhanesh K."/>
            <person name="Kumar G."/>
            <person name="Sasikala C."/>
            <person name="Venkata Ramana C."/>
        </authorList>
    </citation>
    <scope>NUCLEOTIDE SEQUENCE [LARGE SCALE GENOMIC DNA]</scope>
    <source>
        <strain evidence="2 3">JC645</strain>
    </source>
</reference>
<comment type="caution">
    <text evidence="2">The sequence shown here is derived from an EMBL/GenBank/DDBJ whole genome shotgun (WGS) entry which is preliminary data.</text>
</comment>
<feature type="domain" description="Zinc-ribbon" evidence="1">
    <location>
        <begin position="4"/>
        <end position="93"/>
    </location>
</feature>
<name>A0A5M6CXP3_9BACT</name>
<dbReference type="RefSeq" id="WP_150079373.1">
    <property type="nucleotide sequence ID" value="NZ_VWOX01000021.1"/>
</dbReference>
<dbReference type="Pfam" id="PF10005">
    <property type="entry name" value="Zn_ribbon_DZR_6"/>
    <property type="match status" value="1"/>
</dbReference>
<keyword evidence="3" id="KW-1185">Reference proteome</keyword>
<evidence type="ECO:0000313" key="3">
    <source>
        <dbReference type="Proteomes" id="UP000324479"/>
    </source>
</evidence>
<sequence length="337" mass="38088">MRNFDCRCGAALFFHSEQCVRCKSATAMCANCRQVAAVDDLNDGTVQCSNCGTHMRFCGNRVQNAICNGGVRAESADALCRYCSLNQIVPDLSMPGNREKWLSIERAKHRVLYDVDRIGFPIITDAGDGRAILRFEFKSSTAEPVTTGHTSGLITMNIAEADSVQREQTRVQFGEPQRTLVGHFRHELGHYFWDVCVNPSRLDEYRQLFGDERNPDYVTAQQQYYSGGPPDDWWTTYVSEYATMHSWEDFAETFNAYLDMIAIVGTSAHFHRLRVDADVDGGDFQQLLTAYQDIGIVANELNRDMGMLDLVPEVFTPPVVQKMRFVHSLRVQPCPQP</sequence>
<dbReference type="InterPro" id="IPR011201">
    <property type="entry name" value="Zinc-ribbon_6_bact"/>
</dbReference>
<evidence type="ECO:0000313" key="2">
    <source>
        <dbReference type="EMBL" id="KAA5539180.1"/>
    </source>
</evidence>
<proteinExistence type="predicted"/>
<dbReference type="PIRSF" id="PIRSF012641">
    <property type="entry name" value="UCP012641"/>
    <property type="match status" value="1"/>
</dbReference>
<gene>
    <name evidence="2" type="ORF">FYK55_24995</name>
</gene>
<dbReference type="Pfam" id="PF15887">
    <property type="entry name" value="Peptidase_Mx"/>
    <property type="match status" value="1"/>
</dbReference>
<protein>
    <recommendedName>
        <fullName evidence="1">Zinc-ribbon domain-containing protein</fullName>
    </recommendedName>
</protein>
<dbReference type="AlphaFoldDB" id="A0A5M6CXP3"/>
<accession>A0A5M6CXP3</accession>
<dbReference type="InterPro" id="IPR031321">
    <property type="entry name" value="UCP012641"/>
</dbReference>